<evidence type="ECO:0000313" key="3">
    <source>
        <dbReference type="Proteomes" id="UP000187046"/>
    </source>
</evidence>
<protein>
    <submittedName>
        <fullName evidence="2">Ribonuclease J</fullName>
    </submittedName>
</protein>
<feature type="domain" description="Ribonuclease J C-terminal" evidence="1">
    <location>
        <begin position="64"/>
        <end position="165"/>
    </location>
</feature>
<dbReference type="Gene3D" id="3.10.20.580">
    <property type="match status" value="1"/>
</dbReference>
<keyword evidence="3" id="KW-1185">Reference proteome</keyword>
<dbReference type="Pfam" id="PF17770">
    <property type="entry name" value="RNase_J_C"/>
    <property type="match status" value="1"/>
</dbReference>
<reference evidence="2 3" key="1">
    <citation type="submission" date="2016-12" db="EMBL/GenBank/DDBJ databases">
        <title>Bacillus phylogenomics.</title>
        <authorList>
            <person name="Dunlap C."/>
        </authorList>
    </citation>
    <scope>NUCLEOTIDE SEQUENCE [LARGE SCALE GENOMIC DNA]</scope>
    <source>
        <strain evidence="2 3">NRRL B-41327</strain>
    </source>
</reference>
<comment type="caution">
    <text evidence="2">The sequence shown here is derived from an EMBL/GenBank/DDBJ whole genome shotgun (WGS) entry which is preliminary data.</text>
</comment>
<dbReference type="Gene3D" id="3.60.15.10">
    <property type="entry name" value="Ribonuclease Z/Hydroxyacylglutathione hydrolase-like"/>
    <property type="match status" value="1"/>
</dbReference>
<sequence length="165" mass="18417">GEYRMQKMHVKLATDCGIPEENCFIMDNGEVLALTSEEASVAGKIPSGNVYIDGSGIGDIGNIVLRDRRILSEEGLVIVVVSINMKEFKVSAGPDLISRGFVYMRESGDLINDAQELISGHLKKVMERKTTQWSEIKNEITDTLAPFLYEKTKRRPMILPIIMEV</sequence>
<dbReference type="EMBL" id="MRBL01000059">
    <property type="protein sequence ID" value="OMI24510.1"/>
    <property type="molecule type" value="Genomic_DNA"/>
</dbReference>
<dbReference type="PANTHER" id="PTHR43694">
    <property type="entry name" value="RIBONUCLEASE J"/>
    <property type="match status" value="1"/>
</dbReference>
<evidence type="ECO:0000259" key="1">
    <source>
        <dbReference type="Pfam" id="PF17770"/>
    </source>
</evidence>
<dbReference type="InterPro" id="IPR041636">
    <property type="entry name" value="RNase_J_C"/>
</dbReference>
<organism evidence="2 3">
    <name type="scientific">Bacillus haynesii</name>
    <dbReference type="NCBI Taxonomy" id="1925021"/>
    <lineage>
        <taxon>Bacteria</taxon>
        <taxon>Bacillati</taxon>
        <taxon>Bacillota</taxon>
        <taxon>Bacilli</taxon>
        <taxon>Bacillales</taxon>
        <taxon>Bacillaceae</taxon>
        <taxon>Bacillus</taxon>
    </lineage>
</organism>
<dbReference type="Proteomes" id="UP000187046">
    <property type="component" value="Unassembled WGS sequence"/>
</dbReference>
<evidence type="ECO:0000313" key="2">
    <source>
        <dbReference type="EMBL" id="OMI24510.1"/>
    </source>
</evidence>
<dbReference type="InterPro" id="IPR036866">
    <property type="entry name" value="RibonucZ/Hydroxyglut_hydro"/>
</dbReference>
<gene>
    <name evidence="2" type="ORF">BTA31_22200</name>
</gene>
<dbReference type="PANTHER" id="PTHR43694:SF1">
    <property type="entry name" value="RIBONUCLEASE J"/>
    <property type="match status" value="1"/>
</dbReference>
<feature type="non-terminal residue" evidence="2">
    <location>
        <position position="1"/>
    </location>
</feature>
<proteinExistence type="predicted"/>
<accession>A0ABX3HXA7</accession>
<name>A0ABX3HXA7_9BACI</name>